<dbReference type="EMBL" id="JAACJJ010000056">
    <property type="protein sequence ID" value="KAF5313059.1"/>
    <property type="molecule type" value="Genomic_DNA"/>
</dbReference>
<feature type="domain" description="MPN" evidence="5">
    <location>
        <begin position="56"/>
        <end position="192"/>
    </location>
</feature>
<accession>A0A8H5AY38</accession>
<dbReference type="InterPro" id="IPR045810">
    <property type="entry name" value="eIF3h_C"/>
</dbReference>
<dbReference type="Proteomes" id="UP000567179">
    <property type="component" value="Unassembled WGS sequence"/>
</dbReference>
<dbReference type="InterPro" id="IPR051477">
    <property type="entry name" value="Expansin_CellWall"/>
</dbReference>
<dbReference type="GO" id="GO:0033290">
    <property type="term" value="C:eukaryotic 48S preinitiation complex"/>
    <property type="evidence" value="ECO:0007669"/>
    <property type="project" value="UniProtKB-UniRule"/>
</dbReference>
<dbReference type="InterPro" id="IPR000555">
    <property type="entry name" value="JAMM/MPN+_dom"/>
</dbReference>
<feature type="compositionally biased region" description="Low complexity" evidence="3">
    <location>
        <begin position="401"/>
        <end position="482"/>
    </location>
</feature>
<comment type="caution">
    <text evidence="6">The sequence shown here is derived from an EMBL/GenBank/DDBJ whole genome shotgun (WGS) entry which is preliminary data.</text>
</comment>
<evidence type="ECO:0000256" key="3">
    <source>
        <dbReference type="SAM" id="MobiDB-lite"/>
    </source>
</evidence>
<dbReference type="GO" id="GO:0001732">
    <property type="term" value="P:formation of cytoplasmic translation initiation complex"/>
    <property type="evidence" value="ECO:0007669"/>
    <property type="project" value="UniProtKB-UniRule"/>
</dbReference>
<dbReference type="AlphaFoldDB" id="A0A8H5AY38"/>
<comment type="subcellular location">
    <subcellularLocation>
        <location evidence="2">Cytoplasm</location>
    </subcellularLocation>
</comment>
<evidence type="ECO:0000256" key="2">
    <source>
        <dbReference type="HAMAP-Rule" id="MF_03007"/>
    </source>
</evidence>
<evidence type="ECO:0000256" key="4">
    <source>
        <dbReference type="SAM" id="SignalP"/>
    </source>
</evidence>
<reference evidence="6 7" key="1">
    <citation type="journal article" date="2020" name="ISME J.">
        <title>Uncovering the hidden diversity of litter-decomposition mechanisms in mushroom-forming fungi.</title>
        <authorList>
            <person name="Floudas D."/>
            <person name="Bentzer J."/>
            <person name="Ahren D."/>
            <person name="Johansson T."/>
            <person name="Persson P."/>
            <person name="Tunlid A."/>
        </authorList>
    </citation>
    <scope>NUCLEOTIDE SEQUENCE [LARGE SCALE GENOMIC DNA]</scope>
    <source>
        <strain evidence="6 7">CBS 101986</strain>
    </source>
</reference>
<dbReference type="InterPro" id="IPR037518">
    <property type="entry name" value="MPN"/>
</dbReference>
<feature type="signal peptide" evidence="4">
    <location>
        <begin position="1"/>
        <end position="28"/>
    </location>
</feature>
<dbReference type="Gene3D" id="2.40.40.10">
    <property type="entry name" value="RlpA-like domain"/>
    <property type="match status" value="1"/>
</dbReference>
<gene>
    <name evidence="6" type="ORF">D9619_003240</name>
</gene>
<dbReference type="PROSITE" id="PS50249">
    <property type="entry name" value="MPN"/>
    <property type="match status" value="1"/>
</dbReference>
<evidence type="ECO:0000256" key="1">
    <source>
        <dbReference type="ARBA" id="ARBA00022729"/>
    </source>
</evidence>
<comment type="function">
    <text evidence="2">Component of the eukaryotic translation initiation factor 3 (eIF-3) complex, which is involved in protein synthesis of a specialized repertoire of mRNAs and, together with other initiation factors, stimulates binding of mRNA and methionyl-tRNAi to the 40S ribosome. The eIF-3 complex specifically targets and initiates translation of a subset of mRNAs involved in cell proliferation.</text>
</comment>
<dbReference type="CDD" id="cd22191">
    <property type="entry name" value="DPBB_RlpA_EXP_N-like"/>
    <property type="match status" value="1"/>
</dbReference>
<dbReference type="GO" id="GO:0005852">
    <property type="term" value="C:eukaryotic translation initiation factor 3 complex"/>
    <property type="evidence" value="ECO:0007669"/>
    <property type="project" value="UniProtKB-UniRule"/>
</dbReference>
<dbReference type="CDD" id="cd08065">
    <property type="entry name" value="MPN_eIF3h"/>
    <property type="match status" value="1"/>
</dbReference>
<dbReference type="PANTHER" id="PTHR31836">
    <property type="match status" value="1"/>
</dbReference>
<dbReference type="PANTHER" id="PTHR31836:SF28">
    <property type="entry name" value="SRCR DOMAIN-CONTAINING PROTEIN-RELATED"/>
    <property type="match status" value="1"/>
</dbReference>
<dbReference type="SMART" id="SM00232">
    <property type="entry name" value="JAB_MPN"/>
    <property type="match status" value="1"/>
</dbReference>
<feature type="region of interest" description="Disordered" evidence="3">
    <location>
        <begin position="380"/>
        <end position="493"/>
    </location>
</feature>
<feature type="chain" id="PRO_5034079468" description="Eukaryotic translation initiation factor 3 subunit H" evidence="4">
    <location>
        <begin position="29"/>
        <end position="602"/>
    </location>
</feature>
<dbReference type="InterPro" id="IPR027524">
    <property type="entry name" value="eIF3h"/>
</dbReference>
<dbReference type="Pfam" id="PF01398">
    <property type="entry name" value="JAB"/>
    <property type="match status" value="1"/>
</dbReference>
<dbReference type="GO" id="GO:0008237">
    <property type="term" value="F:metallopeptidase activity"/>
    <property type="evidence" value="ECO:0007669"/>
    <property type="project" value="InterPro"/>
</dbReference>
<proteinExistence type="inferred from homology"/>
<dbReference type="Pfam" id="PF19445">
    <property type="entry name" value="eIF3h_C"/>
    <property type="match status" value="1"/>
</dbReference>
<dbReference type="HAMAP" id="MF_03007">
    <property type="entry name" value="eIF3h"/>
    <property type="match status" value="1"/>
</dbReference>
<evidence type="ECO:0000259" key="5">
    <source>
        <dbReference type="PROSITE" id="PS50249"/>
    </source>
</evidence>
<evidence type="ECO:0000313" key="6">
    <source>
        <dbReference type="EMBL" id="KAF5313059.1"/>
    </source>
</evidence>
<keyword evidence="2" id="KW-0396">Initiation factor</keyword>
<comment type="similarity">
    <text evidence="2">Belongs to the eIF-3 subunit H family.</text>
</comment>
<comment type="subunit">
    <text evidence="2">Component of the eukaryotic translation initiation factor 3 (eIF-3) complex.</text>
</comment>
<keyword evidence="7" id="KW-1185">Reference proteome</keyword>
<dbReference type="GO" id="GO:0016282">
    <property type="term" value="C:eukaryotic 43S preinitiation complex"/>
    <property type="evidence" value="ECO:0007669"/>
    <property type="project" value="UniProtKB-UniRule"/>
</dbReference>
<dbReference type="SUPFAM" id="SSF50685">
    <property type="entry name" value="Barwin-like endoglucanases"/>
    <property type="match status" value="1"/>
</dbReference>
<feature type="compositionally biased region" description="Basic residues" evidence="3">
    <location>
        <begin position="388"/>
        <end position="399"/>
    </location>
</feature>
<keyword evidence="1 4" id="KW-0732">Signal</keyword>
<dbReference type="InterPro" id="IPR036908">
    <property type="entry name" value="RlpA-like_sf"/>
</dbReference>
<dbReference type="Gene3D" id="3.40.140.10">
    <property type="entry name" value="Cytidine Deaminase, domain 2"/>
    <property type="match status" value="1"/>
</dbReference>
<dbReference type="OrthoDB" id="10265695at2759"/>
<name>A0A8H5AY38_9AGAR</name>
<keyword evidence="2" id="KW-0963">Cytoplasm</keyword>
<organism evidence="6 7">
    <name type="scientific">Psilocybe cf. subviscida</name>
    <dbReference type="NCBI Taxonomy" id="2480587"/>
    <lineage>
        <taxon>Eukaryota</taxon>
        <taxon>Fungi</taxon>
        <taxon>Dikarya</taxon>
        <taxon>Basidiomycota</taxon>
        <taxon>Agaricomycotina</taxon>
        <taxon>Agaricomycetes</taxon>
        <taxon>Agaricomycetidae</taxon>
        <taxon>Agaricales</taxon>
        <taxon>Agaricineae</taxon>
        <taxon>Strophariaceae</taxon>
        <taxon>Psilocybe</taxon>
    </lineage>
</organism>
<dbReference type="GO" id="GO:0003743">
    <property type="term" value="F:translation initiation factor activity"/>
    <property type="evidence" value="ECO:0007669"/>
    <property type="project" value="UniProtKB-UniRule"/>
</dbReference>
<protein>
    <recommendedName>
        <fullName evidence="2">Eukaryotic translation initiation factor 3 subunit H</fullName>
        <shortName evidence="2">eIF3h</shortName>
    </recommendedName>
</protein>
<keyword evidence="2" id="KW-0648">Protein biosynthesis</keyword>
<evidence type="ECO:0000313" key="7">
    <source>
        <dbReference type="Proteomes" id="UP000567179"/>
    </source>
</evidence>
<sequence>MNRSSFKMATSMAAALAASLPAPTAASAAPVPTYEAIPASMAKVIDIEADIPLTSVQLDGLVVSKIIKHAREAPSSTAHGLLLGLDLDGTLEVSNSFPLPHHIGDDDEKSSKASARHQASMLRSLKEVQADDSVIGFYQATTLGAFFNQTLVDTQAIHQDKLRHGGIVIVHDLSQTARGNASFRAYRLTASFLDAYKKSNFSTSSATLGQDNSSELGPSFSVLDLGTGGVTKNLEQIVEAVDNYRTEEGNLSYMSRQIARERSKAENYIAKKKEENAVRVAQGLPPLPEEDVSRLFKIPAEPSRLESLLLLGQIDAYGKSLAGGASTGLVKMYAANAGSDSIVLLFSIAASTSALATPHAIRHVGNHHAIAARIAAPAPLDLPSSAPLRKRQNTKRCKQRSSASLGPTPSAAAAAAALPSSQQGDAPTTTKKPAPAPTTTKEAPPATTKDVPPTTTKAKPTPAPSPTTTKAAPAPAPTTTKASGGGNSNLPSFMVGTQTGQGTFYATGLGACGIVNTDADHIAAVSHLLFDNFPGYNGANPNDNPMCGRKVTAHYQGKAVTVALTDRCTGCALTDLDFSPSAFNTLADPSVGRISGMTWTWD</sequence>